<keyword evidence="3" id="KW-0690">Ribosome biogenesis</keyword>
<keyword evidence="4" id="KW-0698">rRNA processing</keyword>
<proteinExistence type="inferred from homology"/>
<keyword evidence="8" id="KW-1185">Reference proteome</keyword>
<feature type="region of interest" description="Disordered" evidence="7">
    <location>
        <begin position="260"/>
        <end position="316"/>
    </location>
</feature>
<evidence type="ECO:0000313" key="8">
    <source>
        <dbReference type="Proteomes" id="UP000695022"/>
    </source>
</evidence>
<protein>
    <submittedName>
        <fullName evidence="9">Nucleolar protein 14-like isoform X1</fullName>
    </submittedName>
</protein>
<feature type="compositionally biased region" description="Acidic residues" evidence="7">
    <location>
        <begin position="358"/>
        <end position="397"/>
    </location>
</feature>
<dbReference type="RefSeq" id="XP_014665034.1">
    <property type="nucleotide sequence ID" value="XM_014809548.1"/>
</dbReference>
<sequence>MAKNKKAKKKFGLSDKVNSSKSARKGKVNPFEVHFNRQKHNVLGKISKSDTGLPGISRQKALKKRKETLLQEYKKFGKSNTIIDKRIGEYDSTMTEEEKMVQRFALERKRTHEKSAIFNLNEEEELTHYGQSLAGIEKFEEQNNSDDGSEDGWLAGKFTAEAHFGGGDLDKNADGTKKQMTKKEMLEEVIAMSKKRKYEQQTEKESAVELTEKLDKQWNDIASLLSTSKKNKLNPSSSAKQPVDEFDRVVRELQFELKGKPTDRIKTPEEVAREEKATLEQLETERISRMKGVTLENTQQNAKGSHQSADDLSDGFVLNREDKFTLRYKDGKLLSLPPPDKEKKASKRVHFQDNSNADSEDEVDDDVDEESDEDEQSTGSDAEEENYSDLESDDNELDLGECDAEITTGCDRAVKERVVPSKELKMGMEIANAELPYTFPAPGSYDEFRKLIDGYSSADQLVIVERICKCHHPSLAEGNKEKLQTLFRILVEHCGHAAIEADPDVSFINQLTPTLCRLAQQSPTETAQFLQQLVVDKQHAFTEATQKKGGRGQFPGLDMVVLLELVAALYSTSDFQHPIVTPALVYMAQMLAQCQVSSTIAVTTGLLLCTVFLDYVSLSKRFVPEVNNFLYGILFMASIKQDQVLRVYPPFKSVGTSADLLVLPKSAINNRTIDTSPLGLWEMASLKDIEEPTLEFKCTAISVTLKLLCKFAVLYKSLPAYLEIFAPVKNVLCKVPWERYTDSVKASHQQLVQELSNCLETRQSLSRSKKRPQPLKLFEPLIEDNYDGRKKRKGTREQIEQQKLLHKLKRERKGAVREIRKDAHFLAGEKLKQEKEKDVERKDKVKRLYALLGNQEGDYKALVRNKRKA</sequence>
<keyword evidence="5" id="KW-0539">Nucleus</keyword>
<gene>
    <name evidence="9" type="primary">LOC106807255</name>
</gene>
<comment type="similarity">
    <text evidence="2">Belongs to the NOP14 family.</text>
</comment>
<organism evidence="8 9">
    <name type="scientific">Priapulus caudatus</name>
    <name type="common">Priapulid worm</name>
    <dbReference type="NCBI Taxonomy" id="37621"/>
    <lineage>
        <taxon>Eukaryota</taxon>
        <taxon>Metazoa</taxon>
        <taxon>Ecdysozoa</taxon>
        <taxon>Scalidophora</taxon>
        <taxon>Priapulida</taxon>
        <taxon>Priapulimorpha</taxon>
        <taxon>Priapulimorphida</taxon>
        <taxon>Priapulidae</taxon>
        <taxon>Priapulus</taxon>
    </lineage>
</organism>
<dbReference type="Proteomes" id="UP000695022">
    <property type="component" value="Unplaced"/>
</dbReference>
<dbReference type="PANTHER" id="PTHR23183">
    <property type="entry name" value="NOP14"/>
    <property type="match status" value="1"/>
</dbReference>
<evidence type="ECO:0000313" key="9">
    <source>
        <dbReference type="RefSeq" id="XP_014665034.1"/>
    </source>
</evidence>
<feature type="region of interest" description="Disordered" evidence="7">
    <location>
        <begin position="1"/>
        <end position="34"/>
    </location>
</feature>
<reference evidence="9" key="1">
    <citation type="submission" date="2025-08" db="UniProtKB">
        <authorList>
            <consortium name="RefSeq"/>
        </authorList>
    </citation>
    <scope>IDENTIFICATION</scope>
</reference>
<evidence type="ECO:0000256" key="2">
    <source>
        <dbReference type="ARBA" id="ARBA00007466"/>
    </source>
</evidence>
<comment type="subcellular location">
    <subcellularLocation>
        <location evidence="1">Nucleus</location>
        <location evidence="1">Nucleolus</location>
    </subcellularLocation>
</comment>
<accession>A0ABM1DYL3</accession>
<feature type="compositionally biased region" description="Basic and acidic residues" evidence="7">
    <location>
        <begin position="260"/>
        <end position="288"/>
    </location>
</feature>
<evidence type="ECO:0000256" key="7">
    <source>
        <dbReference type="SAM" id="MobiDB-lite"/>
    </source>
</evidence>
<feature type="compositionally biased region" description="Basic residues" evidence="7">
    <location>
        <begin position="1"/>
        <end position="11"/>
    </location>
</feature>
<evidence type="ECO:0000256" key="5">
    <source>
        <dbReference type="ARBA" id="ARBA00023242"/>
    </source>
</evidence>
<dbReference type="PANTHER" id="PTHR23183:SF0">
    <property type="entry name" value="NUCLEOLAR PROTEIN 14"/>
    <property type="match status" value="1"/>
</dbReference>
<evidence type="ECO:0000256" key="4">
    <source>
        <dbReference type="ARBA" id="ARBA00022552"/>
    </source>
</evidence>
<dbReference type="GeneID" id="106807255"/>
<evidence type="ECO:0000256" key="3">
    <source>
        <dbReference type="ARBA" id="ARBA00022517"/>
    </source>
</evidence>
<feature type="compositionally biased region" description="Polar residues" evidence="7">
    <location>
        <begin position="295"/>
        <end position="307"/>
    </location>
</feature>
<comment type="function">
    <text evidence="6">Involved in nucleolar processing of pre-18S ribosomal RNA. Has a role in the nuclear export of 40S pre-ribosomal subunit to the cytoplasm.</text>
</comment>
<feature type="region of interest" description="Disordered" evidence="7">
    <location>
        <begin position="328"/>
        <end position="397"/>
    </location>
</feature>
<dbReference type="InterPro" id="IPR007276">
    <property type="entry name" value="Nop14"/>
</dbReference>
<evidence type="ECO:0000256" key="6">
    <source>
        <dbReference type="ARBA" id="ARBA00024695"/>
    </source>
</evidence>
<evidence type="ECO:0000256" key="1">
    <source>
        <dbReference type="ARBA" id="ARBA00004604"/>
    </source>
</evidence>
<dbReference type="Pfam" id="PF04147">
    <property type="entry name" value="Nop14"/>
    <property type="match status" value="1"/>
</dbReference>
<name>A0ABM1DYL3_PRICU</name>